<dbReference type="STRING" id="747676.F4RWB4"/>
<dbReference type="GO" id="GO:0006355">
    <property type="term" value="P:regulation of DNA-templated transcription"/>
    <property type="evidence" value="ECO:0007669"/>
    <property type="project" value="InterPro"/>
</dbReference>
<keyword evidence="7" id="KW-1185">Reference proteome</keyword>
<evidence type="ECO:0000313" key="6">
    <source>
        <dbReference type="EMBL" id="EGG03352.1"/>
    </source>
</evidence>
<protein>
    <recommendedName>
        <fullName evidence="5">NOT2/NOT3/NOT5 C-terminal domain-containing protein</fullName>
    </recommendedName>
</protein>
<feature type="region of interest" description="Disordered" evidence="4">
    <location>
        <begin position="186"/>
        <end position="233"/>
    </location>
</feature>
<dbReference type="FunCoup" id="F4RWB4">
    <property type="interactions" value="49"/>
</dbReference>
<evidence type="ECO:0000259" key="5">
    <source>
        <dbReference type="Pfam" id="PF04153"/>
    </source>
</evidence>
<feature type="compositionally biased region" description="Low complexity" evidence="4">
    <location>
        <begin position="205"/>
        <end position="227"/>
    </location>
</feature>
<feature type="domain" description="NOT2/NOT3/NOT5 C-terminal" evidence="5">
    <location>
        <begin position="38"/>
        <end position="161"/>
    </location>
</feature>
<dbReference type="GeneID" id="18928191"/>
<dbReference type="VEuPathDB" id="FungiDB:MELLADRAFT_44583"/>
<keyword evidence="3" id="KW-0804">Transcription</keyword>
<dbReference type="InterPro" id="IPR007282">
    <property type="entry name" value="NOT2/3/5_C"/>
</dbReference>
<accession>F4RWB4</accession>
<dbReference type="Proteomes" id="UP000001072">
    <property type="component" value="Unassembled WGS sequence"/>
</dbReference>
<gene>
    <name evidence="6" type="ORF">MELLADRAFT_44583</name>
</gene>
<evidence type="ECO:0000313" key="7">
    <source>
        <dbReference type="Proteomes" id="UP000001072"/>
    </source>
</evidence>
<dbReference type="EMBL" id="GL883125">
    <property type="protein sequence ID" value="EGG03352.1"/>
    <property type="molecule type" value="Genomic_DNA"/>
</dbReference>
<dbReference type="PANTHER" id="PTHR23326">
    <property type="entry name" value="CCR4 NOT-RELATED"/>
    <property type="match status" value="1"/>
</dbReference>
<reference evidence="7" key="1">
    <citation type="journal article" date="2011" name="Proc. Natl. Acad. Sci. U.S.A.">
        <title>Obligate biotrophy features unraveled by the genomic analysis of rust fungi.</title>
        <authorList>
            <person name="Duplessis S."/>
            <person name="Cuomo C.A."/>
            <person name="Lin Y.-C."/>
            <person name="Aerts A."/>
            <person name="Tisserant E."/>
            <person name="Veneault-Fourrey C."/>
            <person name="Joly D.L."/>
            <person name="Hacquard S."/>
            <person name="Amselem J."/>
            <person name="Cantarel B.L."/>
            <person name="Chiu R."/>
            <person name="Coutinho P.M."/>
            <person name="Feau N."/>
            <person name="Field M."/>
            <person name="Frey P."/>
            <person name="Gelhaye E."/>
            <person name="Goldberg J."/>
            <person name="Grabherr M.G."/>
            <person name="Kodira C.D."/>
            <person name="Kohler A."/>
            <person name="Kuees U."/>
            <person name="Lindquist E.A."/>
            <person name="Lucas S.M."/>
            <person name="Mago R."/>
            <person name="Mauceli E."/>
            <person name="Morin E."/>
            <person name="Murat C."/>
            <person name="Pangilinan J.L."/>
            <person name="Park R."/>
            <person name="Pearson M."/>
            <person name="Quesneville H."/>
            <person name="Rouhier N."/>
            <person name="Sakthikumar S."/>
            <person name="Salamov A.A."/>
            <person name="Schmutz J."/>
            <person name="Selles B."/>
            <person name="Shapiro H."/>
            <person name="Tanguay P."/>
            <person name="Tuskan G.A."/>
            <person name="Henrissat B."/>
            <person name="Van de Peer Y."/>
            <person name="Rouze P."/>
            <person name="Ellis J.G."/>
            <person name="Dodds P.N."/>
            <person name="Schein J.E."/>
            <person name="Zhong S."/>
            <person name="Hamelin R.C."/>
            <person name="Grigoriev I.V."/>
            <person name="Szabo L.J."/>
            <person name="Martin F."/>
        </authorList>
    </citation>
    <scope>NUCLEOTIDE SEQUENCE [LARGE SCALE GENOMIC DNA]</scope>
    <source>
        <strain evidence="7">98AG31 / pathotype 3-4-7</strain>
    </source>
</reference>
<dbReference type="GO" id="GO:0000289">
    <property type="term" value="P:nuclear-transcribed mRNA poly(A) tail shortening"/>
    <property type="evidence" value="ECO:0007669"/>
    <property type="project" value="UniProtKB-ARBA"/>
</dbReference>
<dbReference type="AlphaFoldDB" id="F4RWB4"/>
<dbReference type="InParanoid" id="F4RWB4"/>
<sequence>MGLLQIIKHADPDYSMLTLGKDLTHLGLDLGSSEALYPSFMTPWSDSKQVGSQSVEPDFNLPACYHVQPQAVQGKLPHFHEETLFFIFYSQPRDLMQELAALELYKKNWRYHKELQLWLTKESGTGPMEKTPHYERGFYVFFDPIIWKRVTKEFVLQYDQLEAKPALATNPAALAQAQQISLVYTTSGPHGKHHSLGGGTGVGGSSQPNQQTTSQQQQQQAQQQSVSLPIQHPQPLPAQQHRILVNNTNNNNNGSSHPNMVPV</sequence>
<evidence type="ECO:0000256" key="1">
    <source>
        <dbReference type="ARBA" id="ARBA00007682"/>
    </source>
</evidence>
<evidence type="ECO:0000256" key="3">
    <source>
        <dbReference type="ARBA" id="ARBA00023163"/>
    </source>
</evidence>
<dbReference type="Gene3D" id="2.30.30.1020">
    <property type="entry name" value="CCR4-NOT complex subunit 2/3/5, C-terminal domain"/>
    <property type="match status" value="1"/>
</dbReference>
<comment type="similarity">
    <text evidence="1">Belongs to the CNOT2/3/5 family.</text>
</comment>
<dbReference type="GO" id="GO:0030015">
    <property type="term" value="C:CCR4-NOT core complex"/>
    <property type="evidence" value="ECO:0007669"/>
    <property type="project" value="InterPro"/>
</dbReference>
<proteinExistence type="inferred from homology"/>
<dbReference type="FunFam" id="2.30.30.1020:FF:000009">
    <property type="entry name" value="Related to CDC36-transcription factor"/>
    <property type="match status" value="1"/>
</dbReference>
<dbReference type="Pfam" id="PF04153">
    <property type="entry name" value="NOT2_3_5_C"/>
    <property type="match status" value="1"/>
</dbReference>
<dbReference type="RefSeq" id="XP_007413487.1">
    <property type="nucleotide sequence ID" value="XM_007413425.1"/>
</dbReference>
<evidence type="ECO:0000256" key="2">
    <source>
        <dbReference type="ARBA" id="ARBA00023015"/>
    </source>
</evidence>
<name>F4RWB4_MELLP</name>
<dbReference type="OrthoDB" id="25391at2759"/>
<organism evidence="7">
    <name type="scientific">Melampsora larici-populina (strain 98AG31 / pathotype 3-4-7)</name>
    <name type="common">Poplar leaf rust fungus</name>
    <dbReference type="NCBI Taxonomy" id="747676"/>
    <lineage>
        <taxon>Eukaryota</taxon>
        <taxon>Fungi</taxon>
        <taxon>Dikarya</taxon>
        <taxon>Basidiomycota</taxon>
        <taxon>Pucciniomycotina</taxon>
        <taxon>Pucciniomycetes</taxon>
        <taxon>Pucciniales</taxon>
        <taxon>Melampsoraceae</taxon>
        <taxon>Melampsora</taxon>
    </lineage>
</organism>
<dbReference type="eggNOG" id="KOG2151">
    <property type="taxonomic scope" value="Eukaryota"/>
</dbReference>
<keyword evidence="2" id="KW-0805">Transcription regulation</keyword>
<dbReference type="InterPro" id="IPR038635">
    <property type="entry name" value="CCR4-NOT_su2/3/5_C_sf"/>
</dbReference>
<dbReference type="HOGENOM" id="CLU_033275_3_0_1"/>
<dbReference type="InterPro" id="IPR040168">
    <property type="entry name" value="Not2/3/5"/>
</dbReference>
<evidence type="ECO:0000256" key="4">
    <source>
        <dbReference type="SAM" id="MobiDB-lite"/>
    </source>
</evidence>
<dbReference type="KEGG" id="mlr:MELLADRAFT_44583"/>